<comment type="caution">
    <text evidence="1">The sequence shown here is derived from an EMBL/GenBank/DDBJ whole genome shotgun (WGS) entry which is preliminary data.</text>
</comment>
<sequence length="103" mass="11237">MRCIIKANYELTITEAINISAATFSNASFIVFGLSRKTTPYIFDVLSKHASIKYPAVLSQSFSVPSSLSVDCQTLHMDGYASLIQIAKEAGIRSLRYGMVLPG</sequence>
<reference evidence="1 2" key="1">
    <citation type="submission" date="2024-01" db="EMBL/GenBank/DDBJ databases">
        <title>A draft genome for the cacao thread blight pathogen Marasmiellus scandens.</title>
        <authorList>
            <person name="Baruah I.K."/>
            <person name="Leung J."/>
            <person name="Bukari Y."/>
            <person name="Amoako-Attah I."/>
            <person name="Meinhardt L.W."/>
            <person name="Bailey B.A."/>
            <person name="Cohen S.P."/>
        </authorList>
    </citation>
    <scope>NUCLEOTIDE SEQUENCE [LARGE SCALE GENOMIC DNA]</scope>
    <source>
        <strain evidence="1 2">GH-19</strain>
    </source>
</reference>
<dbReference type="Proteomes" id="UP001498398">
    <property type="component" value="Unassembled WGS sequence"/>
</dbReference>
<protein>
    <submittedName>
        <fullName evidence="1">Uncharacterized protein</fullName>
    </submittedName>
</protein>
<dbReference type="EMBL" id="JBANRG010000015">
    <property type="protein sequence ID" value="KAK7460415.1"/>
    <property type="molecule type" value="Genomic_DNA"/>
</dbReference>
<name>A0ABR1JGX1_9AGAR</name>
<organism evidence="1 2">
    <name type="scientific">Marasmiellus scandens</name>
    <dbReference type="NCBI Taxonomy" id="2682957"/>
    <lineage>
        <taxon>Eukaryota</taxon>
        <taxon>Fungi</taxon>
        <taxon>Dikarya</taxon>
        <taxon>Basidiomycota</taxon>
        <taxon>Agaricomycotina</taxon>
        <taxon>Agaricomycetes</taxon>
        <taxon>Agaricomycetidae</taxon>
        <taxon>Agaricales</taxon>
        <taxon>Marasmiineae</taxon>
        <taxon>Omphalotaceae</taxon>
        <taxon>Marasmiellus</taxon>
    </lineage>
</organism>
<evidence type="ECO:0000313" key="1">
    <source>
        <dbReference type="EMBL" id="KAK7460415.1"/>
    </source>
</evidence>
<gene>
    <name evidence="1" type="ORF">VKT23_009135</name>
</gene>
<evidence type="ECO:0000313" key="2">
    <source>
        <dbReference type="Proteomes" id="UP001498398"/>
    </source>
</evidence>
<proteinExistence type="predicted"/>
<accession>A0ABR1JGX1</accession>
<keyword evidence="2" id="KW-1185">Reference proteome</keyword>